<reference evidence="2" key="1">
    <citation type="journal article" date="2019" name="Int. J. Syst. Evol. Microbiol.">
        <title>The Global Catalogue of Microorganisms (GCM) 10K type strain sequencing project: providing services to taxonomists for standard genome sequencing and annotation.</title>
        <authorList>
            <consortium name="The Broad Institute Genomics Platform"/>
            <consortium name="The Broad Institute Genome Sequencing Center for Infectious Disease"/>
            <person name="Wu L."/>
            <person name="Ma J."/>
        </authorList>
    </citation>
    <scope>NUCLEOTIDE SEQUENCE [LARGE SCALE GENOMIC DNA]</scope>
    <source>
        <strain evidence="2">KCTC 52277</strain>
    </source>
</reference>
<dbReference type="Proteomes" id="UP001595621">
    <property type="component" value="Unassembled WGS sequence"/>
</dbReference>
<name>A0ABV7GC73_9GAMM</name>
<evidence type="ECO:0000313" key="2">
    <source>
        <dbReference type="Proteomes" id="UP001595621"/>
    </source>
</evidence>
<dbReference type="RefSeq" id="WP_248934893.1">
    <property type="nucleotide sequence ID" value="NZ_JAKILF010000002.1"/>
</dbReference>
<comment type="caution">
    <text evidence="1">The sequence shown here is derived from an EMBL/GenBank/DDBJ whole genome shotgun (WGS) entry which is preliminary data.</text>
</comment>
<sequence>MQAEATTKPYHARLAKLEQALSVMHTIVSKEMVMPGVDDSSVDTY</sequence>
<organism evidence="1 2">
    <name type="scientific">Shewanella submarina</name>
    <dbReference type="NCBI Taxonomy" id="2016376"/>
    <lineage>
        <taxon>Bacteria</taxon>
        <taxon>Pseudomonadati</taxon>
        <taxon>Pseudomonadota</taxon>
        <taxon>Gammaproteobacteria</taxon>
        <taxon>Alteromonadales</taxon>
        <taxon>Shewanellaceae</taxon>
        <taxon>Shewanella</taxon>
    </lineage>
</organism>
<accession>A0ABV7GC73</accession>
<evidence type="ECO:0000313" key="1">
    <source>
        <dbReference type="EMBL" id="MFC3137904.1"/>
    </source>
</evidence>
<proteinExistence type="predicted"/>
<dbReference type="EMBL" id="JBHRTD010000006">
    <property type="protein sequence ID" value="MFC3137904.1"/>
    <property type="molecule type" value="Genomic_DNA"/>
</dbReference>
<gene>
    <name evidence="1" type="ORF">ACFOE0_06810</name>
</gene>
<keyword evidence="2" id="KW-1185">Reference proteome</keyword>
<protein>
    <submittedName>
        <fullName evidence="1">Uncharacterized protein</fullName>
    </submittedName>
</protein>